<evidence type="ECO:0000313" key="11">
    <source>
        <dbReference type="EMBL" id="SEI92187.1"/>
    </source>
</evidence>
<dbReference type="SUPFAM" id="SSF56601">
    <property type="entry name" value="beta-lactamase/transpeptidase-like"/>
    <property type="match status" value="2"/>
</dbReference>
<dbReference type="InterPro" id="IPR012338">
    <property type="entry name" value="Beta-lactam/transpept-like"/>
</dbReference>
<dbReference type="Gene3D" id="1.10.3810.10">
    <property type="entry name" value="Biosynthetic peptidoglycan transglycosylase-like"/>
    <property type="match status" value="1"/>
</dbReference>
<dbReference type="GO" id="GO:0008955">
    <property type="term" value="F:peptidoglycan glycosyltransferase activity"/>
    <property type="evidence" value="ECO:0007669"/>
    <property type="project" value="UniProtKB-EC"/>
</dbReference>
<keyword evidence="5" id="KW-0808">Transferase</keyword>
<dbReference type="Pfam" id="PF00912">
    <property type="entry name" value="Transgly"/>
    <property type="match status" value="1"/>
</dbReference>
<evidence type="ECO:0000256" key="6">
    <source>
        <dbReference type="ARBA" id="ARBA00023268"/>
    </source>
</evidence>
<dbReference type="GO" id="GO:0030288">
    <property type="term" value="C:outer membrane-bounded periplasmic space"/>
    <property type="evidence" value="ECO:0007669"/>
    <property type="project" value="TreeGrafter"/>
</dbReference>
<evidence type="ECO:0000256" key="2">
    <source>
        <dbReference type="ARBA" id="ARBA00022645"/>
    </source>
</evidence>
<keyword evidence="2" id="KW-0121">Carboxypeptidase</keyword>
<sequence>MSRPSIRFPVRATGTGSVWRWIKWGVIVALLAAIVILARIVQIEIDTSRLQARYLSELTRDIGFTVENGPSHSIRFPTTNGPYDTRLGYAQLPMFTDRLAQRGFAVASQARDSERMISLADQGLFIPFEEKDQAGIALRDANGATLFHTRYPQRAYESFDAVPPLVRDSLLFIEDKYLLAADQPNRNPAIDWGRFSHALIDQGARLVNRHQQTPGGSTLATQIEKFRHSTGGRTSTPPEKLRQIASASVRAYLDGPQTMPARQQILVHYLNSVPLSAKAGIGEVNGIGDGLAAWYGRDFRDVNRVLRAPVSSATLDEQALAFRQVLSLLIAQRAPSYFLQKNNEALAKLTDSYLRLLANGGVITPQLRDAALATQLTLDRSKPAPRPAVSYVDRKAVLTLRTQLMQALGLKTLYDLDRLDLTATATLDDGVQQAVSDRLADAATKDGARAAGLVGFEMLRPADDPSKIAYSFTLFERRGGENLVRVQTDSVNQPFDINSGARLNLGSTAKLRTIITYLQIVSALHTKYADQDAKTLRAELPQVDPSDALTRWAIDYLSKTSDRSLPSMLEAAVERKYSASPGETFYTGGGAQSFNNFESSDNGSILTLHRAFQHSVNLVFVRLMRDIVHYEMIQTSGPPATWLDDPAVRNRFLTQFADGESQVYMKRFYARYQGKSNDEAIQILLQHTRKGPARIATVLRSANPDGSLAWFDTQMRAQLKNTKFQWLDDEELAKYYDKYAIDKFNLNDRGYIAGIHPLELWLLLYLRSHPDATLAQVQQASRDTRLYTYKWLFKTKYHATQDRRIRHMIELRAYDAIGKSWRALGYPFDNITPSYGAAIGASGDRPSALAYLIGLVSSDGQKLPTHSFESLDFARGTPYETRFVHAATAPQPLISPDISKVVRELLTSVVEGGTAKRLADGMTFPDGKKLDVYGKTGTGDQRFNVYAPGARLIESRKVNRSATFVFVIGNRFYGTLTAWVHEPYAARYTFTSALSVQLLKSLAPVLQPLLEDQDAPDGKLKAATGSKEMTLIDPQTGAMQQVSLASLNAAAQSGWTSTMPGFYADAGSTGAMGAMAKRK</sequence>
<dbReference type="InterPro" id="IPR001264">
    <property type="entry name" value="Glyco_trans_51"/>
</dbReference>
<dbReference type="GO" id="GO:0004180">
    <property type="term" value="F:carboxypeptidase activity"/>
    <property type="evidence" value="ECO:0007669"/>
    <property type="project" value="UniProtKB-KW"/>
</dbReference>
<evidence type="ECO:0000256" key="4">
    <source>
        <dbReference type="ARBA" id="ARBA00022676"/>
    </source>
</evidence>
<evidence type="ECO:0000256" key="7">
    <source>
        <dbReference type="ARBA" id="ARBA00044770"/>
    </source>
</evidence>
<dbReference type="AlphaFoldDB" id="A0AAQ1JS36"/>
<dbReference type="Proteomes" id="UP000183529">
    <property type="component" value="Unassembled WGS sequence"/>
</dbReference>
<feature type="transmembrane region" description="Helical" evidence="9">
    <location>
        <begin position="21"/>
        <end position="41"/>
    </location>
</feature>
<keyword evidence="3" id="KW-0378">Hydrolase</keyword>
<organism evidence="11 12">
    <name type="scientific">Paraburkholderia tropica</name>
    <dbReference type="NCBI Taxonomy" id="92647"/>
    <lineage>
        <taxon>Bacteria</taxon>
        <taxon>Pseudomonadati</taxon>
        <taxon>Pseudomonadota</taxon>
        <taxon>Betaproteobacteria</taxon>
        <taxon>Burkholderiales</taxon>
        <taxon>Burkholderiaceae</taxon>
        <taxon>Paraburkholderia</taxon>
    </lineage>
</organism>
<dbReference type="PANTHER" id="PTHR32282:SF24">
    <property type="entry name" value="GLYCOSYL TRANSFERASE FAMILY 51 DOMAIN-CONTAINING PROTEIN"/>
    <property type="match status" value="1"/>
</dbReference>
<dbReference type="InterPro" id="IPR023346">
    <property type="entry name" value="Lysozyme-like_dom_sf"/>
</dbReference>
<proteinExistence type="predicted"/>
<keyword evidence="6" id="KW-0511">Multifunctional enzyme</keyword>
<keyword evidence="3" id="KW-0645">Protease</keyword>
<comment type="pathway">
    <text evidence="1">Cell wall biogenesis; peptidoglycan biosynthesis.</text>
</comment>
<evidence type="ECO:0000256" key="1">
    <source>
        <dbReference type="ARBA" id="ARBA00004752"/>
    </source>
</evidence>
<evidence type="ECO:0000256" key="8">
    <source>
        <dbReference type="ARBA" id="ARBA00049902"/>
    </source>
</evidence>
<evidence type="ECO:0000259" key="10">
    <source>
        <dbReference type="Pfam" id="PF00912"/>
    </source>
</evidence>
<evidence type="ECO:0000256" key="5">
    <source>
        <dbReference type="ARBA" id="ARBA00022679"/>
    </source>
</evidence>
<protein>
    <recommendedName>
        <fullName evidence="7">peptidoglycan glycosyltransferase</fullName>
        <ecNumber evidence="7">2.4.99.28</ecNumber>
    </recommendedName>
</protein>
<dbReference type="InterPro" id="IPR050396">
    <property type="entry name" value="Glycosyltr_51/Transpeptidase"/>
</dbReference>
<dbReference type="PANTHER" id="PTHR32282">
    <property type="entry name" value="BINDING PROTEIN TRANSPEPTIDASE, PUTATIVE-RELATED"/>
    <property type="match status" value="1"/>
</dbReference>
<comment type="catalytic activity">
    <reaction evidence="8">
        <text>[GlcNAc-(1-&gt;4)-Mur2Ac(oyl-L-Ala-gamma-D-Glu-L-Lys-D-Ala-D-Ala)](n)-di-trans,octa-cis-undecaprenyl diphosphate + beta-D-GlcNAc-(1-&gt;4)-Mur2Ac(oyl-L-Ala-gamma-D-Glu-L-Lys-D-Ala-D-Ala)-di-trans,octa-cis-undecaprenyl diphosphate = [GlcNAc-(1-&gt;4)-Mur2Ac(oyl-L-Ala-gamma-D-Glu-L-Lys-D-Ala-D-Ala)](n+1)-di-trans,octa-cis-undecaprenyl diphosphate + di-trans,octa-cis-undecaprenyl diphosphate + H(+)</text>
        <dbReference type="Rhea" id="RHEA:23708"/>
        <dbReference type="Rhea" id="RHEA-COMP:9602"/>
        <dbReference type="Rhea" id="RHEA-COMP:9603"/>
        <dbReference type="ChEBI" id="CHEBI:15378"/>
        <dbReference type="ChEBI" id="CHEBI:58405"/>
        <dbReference type="ChEBI" id="CHEBI:60033"/>
        <dbReference type="ChEBI" id="CHEBI:78435"/>
        <dbReference type="EC" id="2.4.99.28"/>
    </reaction>
</comment>
<reference evidence="11 12" key="1">
    <citation type="submission" date="2016-10" db="EMBL/GenBank/DDBJ databases">
        <authorList>
            <person name="Varghese N."/>
            <person name="Submissions S."/>
        </authorList>
    </citation>
    <scope>NUCLEOTIDE SEQUENCE [LARGE SCALE GENOMIC DNA]</scope>
    <source>
        <strain evidence="11 12">LMG 22274</strain>
    </source>
</reference>
<keyword evidence="9" id="KW-1133">Transmembrane helix</keyword>
<gene>
    <name evidence="11" type="ORF">SAMN05216550_101411</name>
</gene>
<dbReference type="SUPFAM" id="SSF53955">
    <property type="entry name" value="Lysozyme-like"/>
    <property type="match status" value="1"/>
</dbReference>
<dbReference type="InterPro" id="IPR036950">
    <property type="entry name" value="PBP_transglycosylase"/>
</dbReference>
<keyword evidence="4" id="KW-0328">Glycosyltransferase</keyword>
<comment type="caution">
    <text evidence="11">The sequence shown here is derived from an EMBL/GenBank/DDBJ whole genome shotgun (WGS) entry which is preliminary data.</text>
</comment>
<dbReference type="RefSeq" id="WP_080180820.1">
    <property type="nucleotide sequence ID" value="NZ_CADFGN010000005.1"/>
</dbReference>
<dbReference type="EC" id="2.4.99.28" evidence="7"/>
<keyword evidence="9" id="KW-0472">Membrane</keyword>
<dbReference type="Gene3D" id="3.40.710.10">
    <property type="entry name" value="DD-peptidase/beta-lactamase superfamily"/>
    <property type="match status" value="1"/>
</dbReference>
<accession>A0AAQ1JS36</accession>
<feature type="domain" description="Glycosyl transferase family 51" evidence="10">
    <location>
        <begin position="150"/>
        <end position="347"/>
    </location>
</feature>
<evidence type="ECO:0000256" key="3">
    <source>
        <dbReference type="ARBA" id="ARBA00022670"/>
    </source>
</evidence>
<dbReference type="GO" id="GO:0009252">
    <property type="term" value="P:peptidoglycan biosynthetic process"/>
    <property type="evidence" value="ECO:0007669"/>
    <property type="project" value="TreeGrafter"/>
</dbReference>
<keyword evidence="9" id="KW-0812">Transmembrane</keyword>
<evidence type="ECO:0000256" key="9">
    <source>
        <dbReference type="SAM" id="Phobius"/>
    </source>
</evidence>
<evidence type="ECO:0000313" key="12">
    <source>
        <dbReference type="Proteomes" id="UP000183529"/>
    </source>
</evidence>
<dbReference type="EMBL" id="FNZM01000001">
    <property type="protein sequence ID" value="SEI92187.1"/>
    <property type="molecule type" value="Genomic_DNA"/>
</dbReference>
<dbReference type="GO" id="GO:0006508">
    <property type="term" value="P:proteolysis"/>
    <property type="evidence" value="ECO:0007669"/>
    <property type="project" value="UniProtKB-KW"/>
</dbReference>
<name>A0AAQ1JS36_9BURK</name>